<keyword evidence="3" id="KW-1185">Reference proteome</keyword>
<dbReference type="InterPro" id="IPR002744">
    <property type="entry name" value="MIP18-like"/>
</dbReference>
<comment type="caution">
    <text evidence="2">The sequence shown here is derived from an EMBL/GenBank/DDBJ whole genome shotgun (WGS) entry which is preliminary data.</text>
</comment>
<evidence type="ECO:0000259" key="1">
    <source>
        <dbReference type="Pfam" id="PF01883"/>
    </source>
</evidence>
<dbReference type="Gene3D" id="3.30.300.130">
    <property type="entry name" value="Fe-S cluster assembly (FSCA)"/>
    <property type="match status" value="1"/>
</dbReference>
<dbReference type="RefSeq" id="WP_188882192.1">
    <property type="nucleotide sequence ID" value="NZ_BMOY01000021.1"/>
</dbReference>
<dbReference type="InterPro" id="IPR034904">
    <property type="entry name" value="FSCA_dom_sf"/>
</dbReference>
<dbReference type="InterPro" id="IPR052339">
    <property type="entry name" value="Fe-S_Maturation_MIP18"/>
</dbReference>
<protein>
    <recommendedName>
        <fullName evidence="1">MIP18 family-like domain-containing protein</fullName>
    </recommendedName>
</protein>
<dbReference type="PANTHER" id="PTHR42831:SF1">
    <property type="entry name" value="FE-S PROTEIN MATURATION AUXILIARY FACTOR YITW"/>
    <property type="match status" value="1"/>
</dbReference>
<accession>A0A917KDI3</accession>
<evidence type="ECO:0000313" key="2">
    <source>
        <dbReference type="EMBL" id="GGJ07012.1"/>
    </source>
</evidence>
<dbReference type="Proteomes" id="UP000637695">
    <property type="component" value="Unassembled WGS sequence"/>
</dbReference>
<name>A0A917KDI3_9BACL</name>
<dbReference type="EMBL" id="BMOY01000021">
    <property type="protein sequence ID" value="GGJ07012.1"/>
    <property type="molecule type" value="Genomic_DNA"/>
</dbReference>
<dbReference type="AlphaFoldDB" id="A0A917KDI3"/>
<reference evidence="2" key="2">
    <citation type="submission" date="2020-09" db="EMBL/GenBank/DDBJ databases">
        <authorList>
            <person name="Sun Q."/>
            <person name="Ohkuma M."/>
        </authorList>
    </citation>
    <scope>NUCLEOTIDE SEQUENCE</scope>
    <source>
        <strain evidence="2">JCM 18487</strain>
    </source>
</reference>
<gene>
    <name evidence="2" type="ORF">GCM10010885_15220</name>
</gene>
<reference evidence="2" key="1">
    <citation type="journal article" date="2014" name="Int. J. Syst. Evol. Microbiol.">
        <title>Complete genome sequence of Corynebacterium casei LMG S-19264T (=DSM 44701T), isolated from a smear-ripened cheese.</title>
        <authorList>
            <consortium name="US DOE Joint Genome Institute (JGI-PGF)"/>
            <person name="Walter F."/>
            <person name="Albersmeier A."/>
            <person name="Kalinowski J."/>
            <person name="Ruckert C."/>
        </authorList>
    </citation>
    <scope>NUCLEOTIDE SEQUENCE</scope>
    <source>
        <strain evidence="2">JCM 18487</strain>
    </source>
</reference>
<organism evidence="2 3">
    <name type="scientific">Alicyclobacillus cellulosilyticus</name>
    <dbReference type="NCBI Taxonomy" id="1003997"/>
    <lineage>
        <taxon>Bacteria</taxon>
        <taxon>Bacillati</taxon>
        <taxon>Bacillota</taxon>
        <taxon>Bacilli</taxon>
        <taxon>Bacillales</taxon>
        <taxon>Alicyclobacillaceae</taxon>
        <taxon>Alicyclobacillus</taxon>
    </lineage>
</organism>
<proteinExistence type="predicted"/>
<dbReference type="Pfam" id="PF01883">
    <property type="entry name" value="FeS_assembly_P"/>
    <property type="match status" value="1"/>
</dbReference>
<sequence length="100" mass="11147">MIDLDEVREKLRQEVYDPEIGINVVDLGLIYDIAEPEEGLLHIRMTMTTPGCPAHDTLAEAVEWAAAQVFGVADVRVEVVWDPPWSPAMMSEAARAQLGW</sequence>
<feature type="domain" description="MIP18 family-like" evidence="1">
    <location>
        <begin position="5"/>
        <end position="79"/>
    </location>
</feature>
<dbReference type="PANTHER" id="PTHR42831">
    <property type="entry name" value="FE-S PROTEIN MATURATION AUXILIARY FACTOR YITW"/>
    <property type="match status" value="1"/>
</dbReference>
<dbReference type="SUPFAM" id="SSF117916">
    <property type="entry name" value="Fe-S cluster assembly (FSCA) domain-like"/>
    <property type="match status" value="1"/>
</dbReference>
<evidence type="ECO:0000313" key="3">
    <source>
        <dbReference type="Proteomes" id="UP000637695"/>
    </source>
</evidence>